<comment type="caution">
    <text evidence="1">The sequence shown here is derived from an EMBL/GenBank/DDBJ whole genome shotgun (WGS) entry which is preliminary data.</text>
</comment>
<name>A0A919RHD1_9ACTN</name>
<accession>A0A919RHD1</accession>
<dbReference type="EMBL" id="BOOW01000023">
    <property type="protein sequence ID" value="GII93623.1"/>
    <property type="molecule type" value="Genomic_DNA"/>
</dbReference>
<reference evidence="1" key="1">
    <citation type="submission" date="2021-01" db="EMBL/GenBank/DDBJ databases">
        <title>Whole genome shotgun sequence of Sinosporangium siamense NBRC 109515.</title>
        <authorList>
            <person name="Komaki H."/>
            <person name="Tamura T."/>
        </authorList>
    </citation>
    <scope>NUCLEOTIDE SEQUENCE</scope>
    <source>
        <strain evidence="1">NBRC 109515</strain>
    </source>
</reference>
<evidence type="ECO:0000313" key="2">
    <source>
        <dbReference type="Proteomes" id="UP000606172"/>
    </source>
</evidence>
<organism evidence="1 2">
    <name type="scientific">Sinosporangium siamense</name>
    <dbReference type="NCBI Taxonomy" id="1367973"/>
    <lineage>
        <taxon>Bacteria</taxon>
        <taxon>Bacillati</taxon>
        <taxon>Actinomycetota</taxon>
        <taxon>Actinomycetes</taxon>
        <taxon>Streptosporangiales</taxon>
        <taxon>Streptosporangiaceae</taxon>
        <taxon>Sinosporangium</taxon>
    </lineage>
</organism>
<evidence type="ECO:0000313" key="1">
    <source>
        <dbReference type="EMBL" id="GII93623.1"/>
    </source>
</evidence>
<gene>
    <name evidence="1" type="ORF">Ssi02_38540</name>
</gene>
<proteinExistence type="predicted"/>
<protein>
    <submittedName>
        <fullName evidence="1">Uncharacterized protein</fullName>
    </submittedName>
</protein>
<keyword evidence="2" id="KW-1185">Reference proteome</keyword>
<dbReference type="AlphaFoldDB" id="A0A919RHD1"/>
<dbReference type="Proteomes" id="UP000606172">
    <property type="component" value="Unassembled WGS sequence"/>
</dbReference>
<sequence length="95" mass="9971">MGAPECTAEALEAEAAPSAGAAAAVLMISVRHPVTASPIRISMLTDLAARWFTGVVRRWSCGVRWAGAGRLRGGFRPRIHASTTANHIDSARCAT</sequence>